<evidence type="ECO:0000313" key="2">
    <source>
        <dbReference type="EMBL" id="KAG5762677.1"/>
    </source>
</evidence>
<dbReference type="EMBL" id="JADFTT010000357">
    <property type="protein sequence ID" value="KAG5762677.1"/>
    <property type="molecule type" value="Genomic_DNA"/>
</dbReference>
<dbReference type="Proteomes" id="UP000750502">
    <property type="component" value="Unassembled WGS sequence"/>
</dbReference>
<feature type="region of interest" description="Disordered" evidence="1">
    <location>
        <begin position="1"/>
        <end position="84"/>
    </location>
</feature>
<gene>
    <name evidence="2" type="ORF">H9Q72_009215</name>
</gene>
<organism evidence="2 3">
    <name type="scientific">Fusarium xylarioides</name>
    <dbReference type="NCBI Taxonomy" id="221167"/>
    <lineage>
        <taxon>Eukaryota</taxon>
        <taxon>Fungi</taxon>
        <taxon>Dikarya</taxon>
        <taxon>Ascomycota</taxon>
        <taxon>Pezizomycotina</taxon>
        <taxon>Sordariomycetes</taxon>
        <taxon>Hypocreomycetidae</taxon>
        <taxon>Hypocreales</taxon>
        <taxon>Nectriaceae</taxon>
        <taxon>Fusarium</taxon>
        <taxon>Fusarium fujikuroi species complex</taxon>
    </lineage>
</organism>
<proteinExistence type="predicted"/>
<evidence type="ECO:0000256" key="1">
    <source>
        <dbReference type="SAM" id="MobiDB-lite"/>
    </source>
</evidence>
<reference evidence="2" key="2">
    <citation type="submission" date="2020-10" db="EMBL/GenBank/DDBJ databases">
        <authorList>
            <person name="Peck L.D."/>
            <person name="Nowell R.W."/>
            <person name="Flood J."/>
            <person name="Ryan M.J."/>
            <person name="Barraclough T.G."/>
        </authorList>
    </citation>
    <scope>NUCLEOTIDE SEQUENCE</scope>
    <source>
        <strain evidence="2">IMI 127659i</strain>
    </source>
</reference>
<reference evidence="2" key="1">
    <citation type="journal article" date="2020" name="bioRxiv">
        <title>Historical genomics reveals the evolutionary mechanisms behind multiple outbreaks of the host-specific coffee wilt pathogen Fusarium xylarioides.</title>
        <authorList>
            <person name="Peck D."/>
            <person name="Nowell R.W."/>
            <person name="Flood J."/>
            <person name="Ryan M.J."/>
            <person name="Barraclough T.G."/>
        </authorList>
    </citation>
    <scope>NUCLEOTIDE SEQUENCE</scope>
    <source>
        <strain evidence="2">IMI 127659i</strain>
    </source>
</reference>
<name>A0A9P7HLW8_9HYPO</name>
<dbReference type="AlphaFoldDB" id="A0A9P7HLW8"/>
<keyword evidence="3" id="KW-1185">Reference proteome</keyword>
<comment type="caution">
    <text evidence="2">The sequence shown here is derived from an EMBL/GenBank/DDBJ whole genome shotgun (WGS) entry which is preliminary data.</text>
</comment>
<feature type="compositionally biased region" description="Polar residues" evidence="1">
    <location>
        <begin position="40"/>
        <end position="53"/>
    </location>
</feature>
<accession>A0A9P7HLW8</accession>
<evidence type="ECO:0000313" key="3">
    <source>
        <dbReference type="Proteomes" id="UP000750502"/>
    </source>
</evidence>
<protein>
    <submittedName>
        <fullName evidence="2">Uncharacterized protein</fullName>
    </submittedName>
</protein>
<feature type="compositionally biased region" description="Basic and acidic residues" evidence="1">
    <location>
        <begin position="61"/>
        <end position="84"/>
    </location>
</feature>
<sequence length="84" mass="9539">MYGHLVPFPHLAEADSEVTRTKTPPAMSDQNQEDMKRITQALTDQKTIQQLSDSGLAAKRKREELERQRKAKQEAEEAEKKTSG</sequence>